<protein>
    <recommendedName>
        <fullName evidence="1">BFN domain-containing protein</fullName>
    </recommendedName>
</protein>
<proteinExistence type="predicted"/>
<dbReference type="SUPFAM" id="SSF103256">
    <property type="entry name" value="Hypothetical protein TM0160"/>
    <property type="match status" value="1"/>
</dbReference>
<dbReference type="Gene3D" id="3.10.690.10">
    <property type="entry name" value="Bifunctional nuclease domain"/>
    <property type="match status" value="1"/>
</dbReference>
<organism evidence="2">
    <name type="scientific">hydrothermal vent metagenome</name>
    <dbReference type="NCBI Taxonomy" id="652676"/>
    <lineage>
        <taxon>unclassified sequences</taxon>
        <taxon>metagenomes</taxon>
        <taxon>ecological metagenomes</taxon>
    </lineage>
</organism>
<reference evidence="2" key="1">
    <citation type="submission" date="2018-06" db="EMBL/GenBank/DDBJ databases">
        <authorList>
            <person name="Zhirakovskaya E."/>
        </authorList>
    </citation>
    <scope>NUCLEOTIDE SEQUENCE</scope>
</reference>
<dbReference type="EMBL" id="UOGK01000242">
    <property type="protein sequence ID" value="VAX39447.1"/>
    <property type="molecule type" value="Genomic_DNA"/>
</dbReference>
<dbReference type="AlphaFoldDB" id="A0A3B1E7B2"/>
<name>A0A3B1E7B2_9ZZZZ</name>
<feature type="non-terminal residue" evidence="2">
    <location>
        <position position="126"/>
    </location>
</feature>
<sequence length="126" mass="13899">MLVPMELSRILIRELNDFQVIELREIAAEGTDPAAELRSFPIVIGLPEAQAIERRLKGVTIKRPQTHDLLANIIEALGATLESISITELAEHTYFATLDMRTSEGELLHIDSRPSDAIAIGIAQDV</sequence>
<accession>A0A3B1E7B2</accession>
<dbReference type="GO" id="GO:0004518">
    <property type="term" value="F:nuclease activity"/>
    <property type="evidence" value="ECO:0007669"/>
    <property type="project" value="InterPro"/>
</dbReference>
<dbReference type="PROSITE" id="PS51658">
    <property type="entry name" value="BFN"/>
    <property type="match status" value="1"/>
</dbReference>
<gene>
    <name evidence="2" type="ORF">MNBD_PLANCTO03-769</name>
</gene>
<dbReference type="InterPro" id="IPR036104">
    <property type="entry name" value="BFN_sf"/>
</dbReference>
<feature type="domain" description="BFN" evidence="1">
    <location>
        <begin position="2"/>
        <end position="126"/>
    </location>
</feature>
<dbReference type="Pfam" id="PF02577">
    <property type="entry name" value="BFN_dom"/>
    <property type="match status" value="1"/>
</dbReference>
<evidence type="ECO:0000313" key="2">
    <source>
        <dbReference type="EMBL" id="VAX39447.1"/>
    </source>
</evidence>
<dbReference type="InterPro" id="IPR003729">
    <property type="entry name" value="Bi_nuclease_dom"/>
</dbReference>
<evidence type="ECO:0000259" key="1">
    <source>
        <dbReference type="PROSITE" id="PS51658"/>
    </source>
</evidence>